<evidence type="ECO:0000256" key="1">
    <source>
        <dbReference type="SAM" id="MobiDB-lite"/>
    </source>
</evidence>
<dbReference type="Proteomes" id="UP000287651">
    <property type="component" value="Unassembled WGS sequence"/>
</dbReference>
<evidence type="ECO:0008006" key="4">
    <source>
        <dbReference type="Google" id="ProtNLM"/>
    </source>
</evidence>
<sequence length="172" mass="18321">MWERVILVAEEGKAAAGDLDGRGGRGWEQLGGSGCVRATRATTRATSRRQQQHGEEEGTEEMTTTVGDGEEKGDGRGYGQKGYAARAAKGEMGKSNMVEAAWLGVVGGRWALKKRKEQMWPVVVSGRRMGCSLQSRGGEEEGSNGKQRQQGGTTIVAGEMGKTIGFNDSGVR</sequence>
<evidence type="ECO:0000313" key="2">
    <source>
        <dbReference type="EMBL" id="RRT83672.1"/>
    </source>
</evidence>
<organism evidence="2 3">
    <name type="scientific">Ensete ventricosum</name>
    <name type="common">Abyssinian banana</name>
    <name type="synonym">Musa ensete</name>
    <dbReference type="NCBI Taxonomy" id="4639"/>
    <lineage>
        <taxon>Eukaryota</taxon>
        <taxon>Viridiplantae</taxon>
        <taxon>Streptophyta</taxon>
        <taxon>Embryophyta</taxon>
        <taxon>Tracheophyta</taxon>
        <taxon>Spermatophyta</taxon>
        <taxon>Magnoliopsida</taxon>
        <taxon>Liliopsida</taxon>
        <taxon>Zingiberales</taxon>
        <taxon>Musaceae</taxon>
        <taxon>Ensete</taxon>
    </lineage>
</organism>
<feature type="region of interest" description="Disordered" evidence="1">
    <location>
        <begin position="39"/>
        <end position="79"/>
    </location>
</feature>
<proteinExistence type="predicted"/>
<name>A0A427B5C0_ENSVE</name>
<accession>A0A427B5C0</accession>
<gene>
    <name evidence="2" type="ORF">B296_00002420</name>
</gene>
<dbReference type="EMBL" id="AMZH03000453">
    <property type="protein sequence ID" value="RRT83672.1"/>
    <property type="molecule type" value="Genomic_DNA"/>
</dbReference>
<reference evidence="2 3" key="1">
    <citation type="journal article" date="2014" name="Agronomy (Basel)">
        <title>A Draft Genome Sequence for Ensete ventricosum, the Drought-Tolerant Tree Against Hunger.</title>
        <authorList>
            <person name="Harrison J."/>
            <person name="Moore K.A."/>
            <person name="Paszkiewicz K."/>
            <person name="Jones T."/>
            <person name="Grant M."/>
            <person name="Ambacheew D."/>
            <person name="Muzemil S."/>
            <person name="Studholme D.J."/>
        </authorList>
    </citation>
    <scope>NUCLEOTIDE SEQUENCE [LARGE SCALE GENOMIC DNA]</scope>
</reference>
<feature type="region of interest" description="Disordered" evidence="1">
    <location>
        <begin position="133"/>
        <end position="172"/>
    </location>
</feature>
<dbReference type="AlphaFoldDB" id="A0A427B5C0"/>
<evidence type="ECO:0000313" key="3">
    <source>
        <dbReference type="Proteomes" id="UP000287651"/>
    </source>
</evidence>
<comment type="caution">
    <text evidence="2">The sequence shown here is derived from an EMBL/GenBank/DDBJ whole genome shotgun (WGS) entry which is preliminary data.</text>
</comment>
<feature type="compositionally biased region" description="Polar residues" evidence="1">
    <location>
        <begin position="144"/>
        <end position="153"/>
    </location>
</feature>
<protein>
    <recommendedName>
        <fullName evidence="4">DUF834 domain-containing protein</fullName>
    </recommendedName>
</protein>